<proteinExistence type="inferred from homology"/>
<evidence type="ECO:0000256" key="3">
    <source>
        <dbReference type="RuleBase" id="RU365026"/>
    </source>
</evidence>
<dbReference type="GO" id="GO:0006887">
    <property type="term" value="P:exocytosis"/>
    <property type="evidence" value="ECO:0007669"/>
    <property type="project" value="UniProtKB-KW"/>
</dbReference>
<keyword evidence="3" id="KW-0653">Protein transport</keyword>
<dbReference type="GO" id="GO:0005546">
    <property type="term" value="F:phosphatidylinositol-4,5-bisphosphate binding"/>
    <property type="evidence" value="ECO:0007669"/>
    <property type="project" value="InterPro"/>
</dbReference>
<protein>
    <recommendedName>
        <fullName evidence="3">Exocyst subunit Exo70 family protein</fullName>
    </recommendedName>
</protein>
<dbReference type="InterPro" id="IPR004140">
    <property type="entry name" value="Exo70"/>
</dbReference>
<dbReference type="AlphaFoldDB" id="A0A5J9UAX4"/>
<accession>A0A5J9UAX4</accession>
<dbReference type="SUPFAM" id="SSF74788">
    <property type="entry name" value="Cullin repeat-like"/>
    <property type="match status" value="1"/>
</dbReference>
<dbReference type="Gramene" id="TVU20783">
    <property type="protein sequence ID" value="TVU20783"/>
    <property type="gene ID" value="EJB05_30379"/>
</dbReference>
<gene>
    <name evidence="5" type="ORF">EJB05_30379</name>
</gene>
<name>A0A5J9UAX4_9POAL</name>
<evidence type="ECO:0000313" key="6">
    <source>
        <dbReference type="Proteomes" id="UP000324897"/>
    </source>
</evidence>
<evidence type="ECO:0000256" key="1">
    <source>
        <dbReference type="ARBA" id="ARBA00006756"/>
    </source>
</evidence>
<dbReference type="InterPro" id="IPR046364">
    <property type="entry name" value="Exo70_C"/>
</dbReference>
<dbReference type="GO" id="GO:0015031">
    <property type="term" value="P:protein transport"/>
    <property type="evidence" value="ECO:0007669"/>
    <property type="project" value="UniProtKB-KW"/>
</dbReference>
<dbReference type="Gene3D" id="1.20.1280.170">
    <property type="entry name" value="Exocyst complex component Exo70"/>
    <property type="match status" value="1"/>
</dbReference>
<keyword evidence="6" id="KW-1185">Reference proteome</keyword>
<dbReference type="PANTHER" id="PTHR12542:SF102">
    <property type="entry name" value="EXOCYST SUBUNIT EXO70 FAMILY PROTEIN"/>
    <property type="match status" value="1"/>
</dbReference>
<dbReference type="OrthoDB" id="685560at2759"/>
<evidence type="ECO:0000256" key="2">
    <source>
        <dbReference type="ARBA" id="ARBA00022448"/>
    </source>
</evidence>
<dbReference type="Pfam" id="PF03081">
    <property type="entry name" value="Exo70_C"/>
    <property type="match status" value="1"/>
</dbReference>
<evidence type="ECO:0000313" key="5">
    <source>
        <dbReference type="EMBL" id="TVU20783.1"/>
    </source>
</evidence>
<keyword evidence="3" id="KW-0268">Exocytosis</keyword>
<evidence type="ECO:0000259" key="4">
    <source>
        <dbReference type="Pfam" id="PF03081"/>
    </source>
</evidence>
<organism evidence="5 6">
    <name type="scientific">Eragrostis curvula</name>
    <name type="common">weeping love grass</name>
    <dbReference type="NCBI Taxonomy" id="38414"/>
    <lineage>
        <taxon>Eukaryota</taxon>
        <taxon>Viridiplantae</taxon>
        <taxon>Streptophyta</taxon>
        <taxon>Embryophyta</taxon>
        <taxon>Tracheophyta</taxon>
        <taxon>Spermatophyta</taxon>
        <taxon>Magnoliopsida</taxon>
        <taxon>Liliopsida</taxon>
        <taxon>Poales</taxon>
        <taxon>Poaceae</taxon>
        <taxon>PACMAD clade</taxon>
        <taxon>Chloridoideae</taxon>
        <taxon>Eragrostideae</taxon>
        <taxon>Eragrostidinae</taxon>
        <taxon>Eragrostis</taxon>
    </lineage>
</organism>
<comment type="caution">
    <text evidence="5">The sequence shown here is derived from an EMBL/GenBank/DDBJ whole genome shotgun (WGS) entry which is preliminary data.</text>
</comment>
<keyword evidence="2 3" id="KW-0813">Transport</keyword>
<feature type="non-terminal residue" evidence="5">
    <location>
        <position position="1"/>
    </location>
</feature>
<comment type="similarity">
    <text evidence="1 3">Belongs to the EXO70 family.</text>
</comment>
<dbReference type="EMBL" id="RWGY01000026">
    <property type="protein sequence ID" value="TVU20783.1"/>
    <property type="molecule type" value="Genomic_DNA"/>
</dbReference>
<dbReference type="Proteomes" id="UP000324897">
    <property type="component" value="Unassembled WGS sequence"/>
</dbReference>
<comment type="function">
    <text evidence="3">Component of the exocyst complex.</text>
</comment>
<reference evidence="5 6" key="1">
    <citation type="journal article" date="2019" name="Sci. Rep.">
        <title>A high-quality genome of Eragrostis curvula grass provides insights into Poaceae evolution and supports new strategies to enhance forage quality.</title>
        <authorList>
            <person name="Carballo J."/>
            <person name="Santos B.A.C.M."/>
            <person name="Zappacosta D."/>
            <person name="Garbus I."/>
            <person name="Selva J.P."/>
            <person name="Gallo C.A."/>
            <person name="Diaz A."/>
            <person name="Albertini E."/>
            <person name="Caccamo M."/>
            <person name="Echenique V."/>
        </authorList>
    </citation>
    <scope>NUCLEOTIDE SEQUENCE [LARGE SCALE GENOMIC DNA]</scope>
    <source>
        <strain evidence="6">cv. Victoria</strain>
        <tissue evidence="5">Leaf</tissue>
    </source>
</reference>
<sequence>MNKASTMFSMMLAYGEGGSAPAAMSSSPATWRAVSVEAILLPSSPPPLELDHIDRSLVLPICLDAEAGASFPAGSRGELDRYLAAAKRLLRMEAFGDMERRRKCLLDTAMTSISNVFCRLNLWRLVDEAGDHTPASIWRSAVRCSHSCSTSSDGSSPGSWPSCTSFAGSGGTSGGEEPSSPFSGMICIERKSLSALDDIARIMIRGGYQHILRGAFEPHCAQLARYIEIFDINKIFGSHMEEPRDNLVKVWTSTMRILTGLLTEMQRELDQQDLGSFNSLKEEYFLTIARISILKLLNSASSIIQVDDSSCNNTHTVVTSDLTKIITVVKMYKVLDRGMPTILSFFSGKTKEDVVAEGEKLINRLSNMFFKLSVELNNKVRSEHMFITNTGVHRATKYMMHHIRLVAQQKNTIHLILKGDFKAFGEMLTRLILSLEFMLNMNSRSLQLRGQQQIFRLNNVHFLLEEANKDTVLRLILGQRWFSQCSFRLEQFIEDYVDASWAPLMSSFRRRTKLMTILWSHRQLFEKFASSLKMTCTVQKTWKVSDQSIRQKLRMAISQRVIPLYQMHMEYYSEKMCKSEKYSIEQIESEIRQLFEG</sequence>
<dbReference type="GO" id="GO:0000145">
    <property type="term" value="C:exocyst"/>
    <property type="evidence" value="ECO:0007669"/>
    <property type="project" value="InterPro"/>
</dbReference>
<dbReference type="PANTHER" id="PTHR12542">
    <property type="entry name" value="EXOCYST COMPLEX PROTEIN EXO70"/>
    <property type="match status" value="1"/>
</dbReference>
<feature type="domain" description="Exocyst complex subunit Exo70 C-terminal" evidence="4">
    <location>
        <begin position="250"/>
        <end position="591"/>
    </location>
</feature>
<dbReference type="InterPro" id="IPR016159">
    <property type="entry name" value="Cullin_repeat-like_dom_sf"/>
</dbReference>